<dbReference type="GO" id="GO:0005524">
    <property type="term" value="F:ATP binding"/>
    <property type="evidence" value="ECO:0007669"/>
    <property type="project" value="UniProtKB-UniRule"/>
</dbReference>
<sequence>MIIRTPRRLHLGLIDPSATFGRRFGSLGVALEGGYEIKIVESDSMEIAADGEDRETIEFAIKRMNSYYETGVNYLVEVRKAIPRHVGLGSTTQLSLAVASGIAGLRNLNVSVEELAKVLGRGKNSGAGIYSFKYGGFVIDGGVKDGIPPLIFREDFPDSWAFLLIIPELEPGLDEEEEKPVMAGVVGRVDVAMEISHRILLGLLPALKERNIKTFGEHLSAIQSLVGRHFEAYQGGEFREDVELVLDFLAQKTYGYGQSSWGPTVYGLILKSEFARLSAEAHDYLREHGIRARVELGLPRNKGAEIAGENVFLERLLKNVMGGES</sequence>
<dbReference type="NCBIfam" id="TIGR00144">
    <property type="entry name" value="beta_RFAP_syn"/>
    <property type="match status" value="1"/>
</dbReference>
<keyword evidence="5" id="KW-0418">Kinase</keyword>
<accession>B6YTI6</accession>
<comment type="function">
    <text evidence="2">Catalyzes the condensation of 4-aminobenzoate (pABA) with 5-phospho-alpha-D-ribose 1-diphosphate (PRPP) to produce beta-ribofuranosylaminobenzene 5'-phosphate (beta-RFA-P).</text>
</comment>
<dbReference type="SUPFAM" id="SSF54211">
    <property type="entry name" value="Ribosomal protein S5 domain 2-like"/>
    <property type="match status" value="1"/>
</dbReference>
<evidence type="ECO:0000259" key="4">
    <source>
        <dbReference type="Pfam" id="PF08544"/>
    </source>
</evidence>
<dbReference type="Proteomes" id="UP000002727">
    <property type="component" value="Chromosome"/>
</dbReference>
<dbReference type="Gene3D" id="3.30.230.10">
    <property type="match status" value="1"/>
</dbReference>
<dbReference type="Pfam" id="PF08544">
    <property type="entry name" value="GHMP_kinases_C"/>
    <property type="match status" value="1"/>
</dbReference>
<dbReference type="STRING" id="523850.TON_0388"/>
<comment type="catalytic activity">
    <reaction evidence="2">
        <text>5-phospho-alpha-D-ribose 1-diphosphate + 4-hydroxybenzoate + H(+) = 4-(beta-D-ribofuranosyl)phenol 5'-phosphate + CO2 + diphosphate</text>
        <dbReference type="Rhea" id="RHEA:48556"/>
        <dbReference type="ChEBI" id="CHEBI:15378"/>
        <dbReference type="ChEBI" id="CHEBI:16526"/>
        <dbReference type="ChEBI" id="CHEBI:17879"/>
        <dbReference type="ChEBI" id="CHEBI:33019"/>
        <dbReference type="ChEBI" id="CHEBI:58017"/>
        <dbReference type="ChEBI" id="CHEBI:82767"/>
        <dbReference type="EC" id="2.4.2.54"/>
    </reaction>
</comment>
<protein>
    <recommendedName>
        <fullName evidence="2">Beta-ribofuranosylaminobenzene 5'-phosphate synthase</fullName>
        <shortName evidence="2">Beta-RFA-P synthase</shortName>
        <ecNumber evidence="2">2.4.2.54</ecNumber>
    </recommendedName>
</protein>
<organism evidence="5 6">
    <name type="scientific">Thermococcus onnurineus (strain NA1)</name>
    <dbReference type="NCBI Taxonomy" id="523850"/>
    <lineage>
        <taxon>Archaea</taxon>
        <taxon>Methanobacteriati</taxon>
        <taxon>Methanobacteriota</taxon>
        <taxon>Thermococci</taxon>
        <taxon>Thermococcales</taxon>
        <taxon>Thermococcaceae</taxon>
        <taxon>Thermococcus</taxon>
    </lineage>
</organism>
<dbReference type="InterPro" id="IPR004422">
    <property type="entry name" value="RFAP_synthase"/>
</dbReference>
<evidence type="ECO:0000313" key="5">
    <source>
        <dbReference type="EMBL" id="ACJ15873.1"/>
    </source>
</evidence>
<dbReference type="PANTHER" id="PTHR20861:SF6">
    <property type="entry name" value="BETA-RIBOFURANOSYLPHENOL 5'-PHOSPHATE SYNTHASE"/>
    <property type="match status" value="1"/>
</dbReference>
<dbReference type="EMBL" id="CP000855">
    <property type="protein sequence ID" value="ACJ15873.1"/>
    <property type="molecule type" value="Genomic_DNA"/>
</dbReference>
<keyword evidence="6" id="KW-1185">Reference proteome</keyword>
<feature type="domain" description="GHMP kinase N-terminal" evidence="3">
    <location>
        <begin position="59"/>
        <end position="136"/>
    </location>
</feature>
<dbReference type="PIRSF" id="PIRSF004884">
    <property type="entry name" value="Sugar_kin_arch"/>
    <property type="match status" value="1"/>
</dbReference>
<name>B6YTI6_THEON</name>
<dbReference type="KEGG" id="ton:TON_0388"/>
<feature type="domain" description="GHMP kinase C-terminal" evidence="4">
    <location>
        <begin position="203"/>
        <end position="273"/>
    </location>
</feature>
<dbReference type="GO" id="GO:0016301">
    <property type="term" value="F:kinase activity"/>
    <property type="evidence" value="ECO:0007669"/>
    <property type="project" value="UniProtKB-KW"/>
</dbReference>
<evidence type="ECO:0000256" key="2">
    <source>
        <dbReference type="PIRNR" id="PIRNR004884"/>
    </source>
</evidence>
<keyword evidence="2" id="KW-0328">Glycosyltransferase</keyword>
<dbReference type="RefSeq" id="WP_012571345.1">
    <property type="nucleotide sequence ID" value="NC_011529.1"/>
</dbReference>
<dbReference type="Pfam" id="PF00288">
    <property type="entry name" value="GHMP_kinases_N"/>
    <property type="match status" value="1"/>
</dbReference>
<gene>
    <name evidence="5" type="ordered locus">TON_0388</name>
</gene>
<reference evidence="5 6" key="1">
    <citation type="journal article" date="2008" name="J. Bacteriol.">
        <title>The complete genome sequence of Thermococcus onnurineus NA1 reveals a mixed heterotrophic and carboxydotrophic metabolism.</title>
        <authorList>
            <person name="Lee H.S."/>
            <person name="Kang S.G."/>
            <person name="Bae S.S."/>
            <person name="Lim J.K."/>
            <person name="Cho Y."/>
            <person name="Kim Y.J."/>
            <person name="Jeon J.H."/>
            <person name="Cha S.S."/>
            <person name="Kwon K.K."/>
            <person name="Kim H.T."/>
            <person name="Park C.J."/>
            <person name="Lee H.W."/>
            <person name="Kim S.I."/>
            <person name="Chun J."/>
            <person name="Colwell R.R."/>
            <person name="Kim S.J."/>
            <person name="Lee J.H."/>
        </authorList>
    </citation>
    <scope>NUCLEOTIDE SEQUENCE [LARGE SCALE GENOMIC DNA]</scope>
    <source>
        <strain evidence="5 6">NA1</strain>
    </source>
</reference>
<evidence type="ECO:0000259" key="3">
    <source>
        <dbReference type="Pfam" id="PF00288"/>
    </source>
</evidence>
<comment type="pathway">
    <text evidence="2">Cofactor biosynthesis; 5,6,7,8-tetrahydromethanopterin biosynthesis.</text>
</comment>
<dbReference type="InterPro" id="IPR006204">
    <property type="entry name" value="GHMP_kinase_N_dom"/>
</dbReference>
<keyword evidence="1 2" id="KW-0808">Transferase</keyword>
<evidence type="ECO:0000256" key="1">
    <source>
        <dbReference type="ARBA" id="ARBA00022679"/>
    </source>
</evidence>
<dbReference type="InterPro" id="IPR013750">
    <property type="entry name" value="GHMP_kinase_C_dom"/>
</dbReference>
<evidence type="ECO:0000313" key="6">
    <source>
        <dbReference type="Proteomes" id="UP000002727"/>
    </source>
</evidence>
<dbReference type="HOGENOM" id="CLU_061764_0_0_2"/>
<dbReference type="InterPro" id="IPR014721">
    <property type="entry name" value="Ribsml_uS5_D2-typ_fold_subgr"/>
</dbReference>
<dbReference type="GO" id="GO:0043793">
    <property type="term" value="F:beta-ribofuranosylaminobenzene 5'-phosphate synthase activity"/>
    <property type="evidence" value="ECO:0007669"/>
    <property type="project" value="UniProtKB-EC"/>
</dbReference>
<dbReference type="PANTHER" id="PTHR20861">
    <property type="entry name" value="HOMOSERINE/4-DIPHOSPHOCYTIDYL-2-C-METHYL-D-ERYTHRITOL KINASE"/>
    <property type="match status" value="1"/>
</dbReference>
<comment type="similarity">
    <text evidence="2">Belongs to the beta-RFA-P synthase family.</text>
</comment>
<dbReference type="eggNOG" id="arCOG01026">
    <property type="taxonomic scope" value="Archaea"/>
</dbReference>
<dbReference type="OrthoDB" id="85156at2157"/>
<dbReference type="PATRIC" id="fig|523850.10.peg.391"/>
<comment type="subunit">
    <text evidence="2">Homodimer.</text>
</comment>
<dbReference type="InterPro" id="IPR020568">
    <property type="entry name" value="Ribosomal_Su5_D2-typ_SF"/>
</dbReference>
<proteinExistence type="inferred from homology"/>
<dbReference type="EC" id="2.4.2.54" evidence="2"/>
<dbReference type="AlphaFoldDB" id="B6YTI6"/>
<dbReference type="UniPathway" id="UPA00065"/>
<dbReference type="GeneID" id="7016683"/>